<keyword evidence="3" id="KW-1185">Reference proteome</keyword>
<feature type="region of interest" description="Disordered" evidence="1">
    <location>
        <begin position="54"/>
        <end position="73"/>
    </location>
</feature>
<name>A0AAV0TTD7_9STRA</name>
<protein>
    <submittedName>
        <fullName evidence="2">Uncharacterized protein</fullName>
    </submittedName>
</protein>
<dbReference type="EMBL" id="CANTFM010000634">
    <property type="protein sequence ID" value="CAI5726785.1"/>
    <property type="molecule type" value="Genomic_DNA"/>
</dbReference>
<gene>
    <name evidence="2" type="ORF">PDE001_LOCUS3662</name>
</gene>
<comment type="caution">
    <text evidence="2">The sequence shown here is derived from an EMBL/GenBank/DDBJ whole genome shotgun (WGS) entry which is preliminary data.</text>
</comment>
<evidence type="ECO:0000256" key="1">
    <source>
        <dbReference type="SAM" id="MobiDB-lite"/>
    </source>
</evidence>
<sequence length="73" mass="8410">MNVVVPTGHHEKSIYYDNLALPGLQDCFPTRKLQRLMEKPPQTAEELQKVYAAEVQHRQRPTSEVEDADMSDE</sequence>
<dbReference type="Proteomes" id="UP001162029">
    <property type="component" value="Unassembled WGS sequence"/>
</dbReference>
<evidence type="ECO:0000313" key="2">
    <source>
        <dbReference type="EMBL" id="CAI5726785.1"/>
    </source>
</evidence>
<dbReference type="AlphaFoldDB" id="A0AAV0TTD7"/>
<reference evidence="2" key="1">
    <citation type="submission" date="2022-12" db="EMBL/GenBank/DDBJ databases">
        <authorList>
            <person name="Webb A."/>
        </authorList>
    </citation>
    <scope>NUCLEOTIDE SEQUENCE</scope>
    <source>
        <strain evidence="2">Pd1</strain>
    </source>
</reference>
<accession>A0AAV0TTD7</accession>
<proteinExistence type="predicted"/>
<feature type="compositionally biased region" description="Acidic residues" evidence="1">
    <location>
        <begin position="64"/>
        <end position="73"/>
    </location>
</feature>
<organism evidence="2 3">
    <name type="scientific">Peronospora destructor</name>
    <dbReference type="NCBI Taxonomy" id="86335"/>
    <lineage>
        <taxon>Eukaryota</taxon>
        <taxon>Sar</taxon>
        <taxon>Stramenopiles</taxon>
        <taxon>Oomycota</taxon>
        <taxon>Peronosporomycetes</taxon>
        <taxon>Peronosporales</taxon>
        <taxon>Peronosporaceae</taxon>
        <taxon>Peronospora</taxon>
    </lineage>
</organism>
<evidence type="ECO:0000313" key="3">
    <source>
        <dbReference type="Proteomes" id="UP001162029"/>
    </source>
</evidence>